<dbReference type="AlphaFoldDB" id="A0A1B7VX13"/>
<evidence type="ECO:0000313" key="2">
    <source>
        <dbReference type="Proteomes" id="UP000092382"/>
    </source>
</evidence>
<reference evidence="1 2" key="1">
    <citation type="submission" date="2015-09" db="EMBL/GenBank/DDBJ databases">
        <title>Whole genome shotgun sequence assembly of Aphanizomenon flos-aquae UKL13.</title>
        <authorList>
            <person name="Driscoll C."/>
        </authorList>
    </citation>
    <scope>NUCLEOTIDE SEQUENCE [LARGE SCALE GENOMIC DNA]</scope>
    <source>
        <strain evidence="1">MDT13</strain>
    </source>
</reference>
<accession>A0A1B7VX13</accession>
<organism evidence="1 2">
    <name type="scientific">Aphanizomenon flos-aquae LD13</name>
    <dbReference type="NCBI Taxonomy" id="1710894"/>
    <lineage>
        <taxon>Bacteria</taxon>
        <taxon>Bacillati</taxon>
        <taxon>Cyanobacteriota</taxon>
        <taxon>Cyanophyceae</taxon>
        <taxon>Nostocales</taxon>
        <taxon>Aphanizomenonaceae</taxon>
        <taxon>Aphanizomenon</taxon>
    </lineage>
</organism>
<dbReference type="STRING" id="1803587.GCA_001593825_03147"/>
<proteinExistence type="predicted"/>
<evidence type="ECO:0000313" key="1">
    <source>
        <dbReference type="EMBL" id="OBQ25505.1"/>
    </source>
</evidence>
<protein>
    <submittedName>
        <fullName evidence="1">DNA-binding protein</fullName>
    </submittedName>
</protein>
<dbReference type="EMBL" id="LJOY01000028">
    <property type="protein sequence ID" value="OBQ25505.1"/>
    <property type="molecule type" value="Genomic_DNA"/>
</dbReference>
<dbReference type="PATRIC" id="fig|1710894.3.peg.4074"/>
<gene>
    <name evidence="1" type="ORF">AN481_10070</name>
</gene>
<dbReference type="Proteomes" id="UP000092382">
    <property type="component" value="Unassembled WGS sequence"/>
</dbReference>
<sequence length="179" mass="20425">MQEYEFTLKFKLPNPVTDPDMYIEVLYESGCDDAIIGIGMKGFIGLDFIREASSACEAMSSAIKDVRKAIPQAELIEASPDFVGITDVAKLIGCSRQNIQKLLSKSNSNLPLTVYEGSQLVWHLFEILTWLIESKDYNIDQSLLEIAKTTRNLNFIKESKKLDHEMQKQFQELLFYNNM</sequence>
<dbReference type="GO" id="GO:0003677">
    <property type="term" value="F:DNA binding"/>
    <property type="evidence" value="ECO:0007669"/>
    <property type="project" value="UniProtKB-KW"/>
</dbReference>
<name>A0A1B7VX13_APHFL</name>
<comment type="caution">
    <text evidence="1">The sequence shown here is derived from an EMBL/GenBank/DDBJ whole genome shotgun (WGS) entry which is preliminary data.</text>
</comment>
<keyword evidence="1" id="KW-0238">DNA-binding</keyword>